<feature type="domain" description="Thiamine pyrophosphate enzyme TPP-binding" evidence="2">
    <location>
        <begin position="51"/>
        <end position="210"/>
    </location>
</feature>
<dbReference type="Gene3D" id="3.40.50.970">
    <property type="match status" value="1"/>
</dbReference>
<keyword evidence="4" id="KW-1185">Reference proteome</keyword>
<dbReference type="Pfam" id="PF02775">
    <property type="entry name" value="TPP_enzyme_C"/>
    <property type="match status" value="1"/>
</dbReference>
<evidence type="ECO:0000256" key="1">
    <source>
        <dbReference type="ARBA" id="ARBA00023002"/>
    </source>
</evidence>
<name>A0A7M2RGA0_9FIRM</name>
<sequence length="251" mass="27437">MKQIYARTKTIQEDKVSGFCPGCMHGTVMKLIGEVLDEMNVVDRAACVLGIGCCGLQMDYMAYDNTTAPHGRACAVANGMKKANPDSLVFTYQGDGDFASIGLAESMSAANRGDNITVIFINNGIYGMTGGQMAPTTLVGMKSTTSPKGRDPKEHGYPMHMCEILNQLTAPYYLERTSCNSPANVMKTKKAIKKAFQNQLDGKGFSMVEIVTSCPTNWGLDPIQALDYIDEKMLKEFPLGVIRDRDKEETK</sequence>
<proteinExistence type="predicted"/>
<dbReference type="Proteomes" id="UP000593601">
    <property type="component" value="Chromosome"/>
</dbReference>
<dbReference type="GO" id="GO:0045333">
    <property type="term" value="P:cellular respiration"/>
    <property type="evidence" value="ECO:0007669"/>
    <property type="project" value="UniProtKB-ARBA"/>
</dbReference>
<dbReference type="SUPFAM" id="SSF52518">
    <property type="entry name" value="Thiamin diphosphate-binding fold (THDP-binding)"/>
    <property type="match status" value="1"/>
</dbReference>
<protein>
    <submittedName>
        <fullName evidence="3">2-oxoglutarate oxidoreductase</fullName>
    </submittedName>
</protein>
<evidence type="ECO:0000313" key="3">
    <source>
        <dbReference type="EMBL" id="QOV18362.1"/>
    </source>
</evidence>
<dbReference type="InterPro" id="IPR011766">
    <property type="entry name" value="TPP_enzyme_TPP-bd"/>
</dbReference>
<dbReference type="PANTHER" id="PTHR48084">
    <property type="entry name" value="2-OXOGLUTARATE OXIDOREDUCTASE SUBUNIT KORB-RELATED"/>
    <property type="match status" value="1"/>
</dbReference>
<dbReference type="InterPro" id="IPR029061">
    <property type="entry name" value="THDP-binding"/>
</dbReference>
<dbReference type="KEGG" id="bliq:INP51_10070"/>
<dbReference type="PANTHER" id="PTHR48084:SF3">
    <property type="entry name" value="SUBUNIT OF PYRUVATE:FLAVODOXIN OXIDOREDUCTASE"/>
    <property type="match status" value="1"/>
</dbReference>
<evidence type="ECO:0000259" key="2">
    <source>
        <dbReference type="Pfam" id="PF02775"/>
    </source>
</evidence>
<gene>
    <name evidence="3" type="ORF">INP51_10070</name>
</gene>
<dbReference type="RefSeq" id="WP_193734724.1">
    <property type="nucleotide sequence ID" value="NZ_CP063304.1"/>
</dbReference>
<dbReference type="InterPro" id="IPR051457">
    <property type="entry name" value="2-oxoacid:Fd_oxidoreductase"/>
</dbReference>
<dbReference type="AlphaFoldDB" id="A0A7M2RGA0"/>
<dbReference type="EMBL" id="CP063304">
    <property type="protein sequence ID" value="QOV18362.1"/>
    <property type="molecule type" value="Genomic_DNA"/>
</dbReference>
<dbReference type="GO" id="GO:0016625">
    <property type="term" value="F:oxidoreductase activity, acting on the aldehyde or oxo group of donors, iron-sulfur protein as acceptor"/>
    <property type="evidence" value="ECO:0007669"/>
    <property type="project" value="UniProtKB-ARBA"/>
</dbReference>
<organism evidence="3 4">
    <name type="scientific">Blautia liquoris</name>
    <dbReference type="NCBI Taxonomy" id="2779518"/>
    <lineage>
        <taxon>Bacteria</taxon>
        <taxon>Bacillati</taxon>
        <taxon>Bacillota</taxon>
        <taxon>Clostridia</taxon>
        <taxon>Lachnospirales</taxon>
        <taxon>Lachnospiraceae</taxon>
        <taxon>Blautia</taxon>
    </lineage>
</organism>
<reference evidence="3 4" key="1">
    <citation type="submission" date="2020-10" db="EMBL/GenBank/DDBJ databases">
        <title>Blautia liquoris sp.nov., isolated from the mud in a fermentation cellar used for the production of Chinese strong-flavoured liquor.</title>
        <authorList>
            <person name="Lu L."/>
        </authorList>
    </citation>
    <scope>NUCLEOTIDE SEQUENCE [LARGE SCALE GENOMIC DNA]</scope>
    <source>
        <strain evidence="3 4">LZLJ-3</strain>
    </source>
</reference>
<dbReference type="GO" id="GO:0030976">
    <property type="term" value="F:thiamine pyrophosphate binding"/>
    <property type="evidence" value="ECO:0007669"/>
    <property type="project" value="InterPro"/>
</dbReference>
<accession>A0A7M2RGA0</accession>
<evidence type="ECO:0000313" key="4">
    <source>
        <dbReference type="Proteomes" id="UP000593601"/>
    </source>
</evidence>
<keyword evidence="1" id="KW-0560">Oxidoreductase</keyword>